<feature type="region of interest" description="Disordered" evidence="1">
    <location>
        <begin position="22"/>
        <end position="44"/>
    </location>
</feature>
<organism evidence="2 3">
    <name type="scientific">Dothistroma septosporum (strain NZE10 / CBS 128990)</name>
    <name type="common">Red band needle blight fungus</name>
    <name type="synonym">Mycosphaerella pini</name>
    <dbReference type="NCBI Taxonomy" id="675120"/>
    <lineage>
        <taxon>Eukaryota</taxon>
        <taxon>Fungi</taxon>
        <taxon>Dikarya</taxon>
        <taxon>Ascomycota</taxon>
        <taxon>Pezizomycotina</taxon>
        <taxon>Dothideomycetes</taxon>
        <taxon>Dothideomycetidae</taxon>
        <taxon>Mycosphaerellales</taxon>
        <taxon>Mycosphaerellaceae</taxon>
        <taxon>Dothistroma</taxon>
    </lineage>
</organism>
<dbReference type="EMBL" id="KB446538">
    <property type="protein sequence ID" value="EME45248.1"/>
    <property type="molecule type" value="Genomic_DNA"/>
</dbReference>
<dbReference type="AlphaFoldDB" id="N1PQM5"/>
<dbReference type="OrthoDB" id="10618862at2759"/>
<keyword evidence="3" id="KW-1185">Reference proteome</keyword>
<protein>
    <recommendedName>
        <fullName evidence="4">GATA-type domain-containing protein</fullName>
    </recommendedName>
</protein>
<dbReference type="Proteomes" id="UP000016933">
    <property type="component" value="Unassembled WGS sequence"/>
</dbReference>
<feature type="compositionally biased region" description="Low complexity" evidence="1">
    <location>
        <begin position="25"/>
        <end position="34"/>
    </location>
</feature>
<evidence type="ECO:0000313" key="2">
    <source>
        <dbReference type="EMBL" id="EME45248.1"/>
    </source>
</evidence>
<evidence type="ECO:0008006" key="4">
    <source>
        <dbReference type="Google" id="ProtNLM"/>
    </source>
</evidence>
<gene>
    <name evidence="2" type="ORF">DOTSEDRAFT_87646</name>
</gene>
<accession>N1PQM5</accession>
<proteinExistence type="predicted"/>
<reference evidence="2 3" key="2">
    <citation type="journal article" date="2012" name="PLoS Pathog.">
        <title>Diverse lifestyles and strategies of plant pathogenesis encoded in the genomes of eighteen Dothideomycetes fungi.</title>
        <authorList>
            <person name="Ohm R.A."/>
            <person name="Feau N."/>
            <person name="Henrissat B."/>
            <person name="Schoch C.L."/>
            <person name="Horwitz B.A."/>
            <person name="Barry K.W."/>
            <person name="Condon B.J."/>
            <person name="Copeland A.C."/>
            <person name="Dhillon B."/>
            <person name="Glaser F."/>
            <person name="Hesse C.N."/>
            <person name="Kosti I."/>
            <person name="LaButti K."/>
            <person name="Lindquist E.A."/>
            <person name="Lucas S."/>
            <person name="Salamov A.A."/>
            <person name="Bradshaw R.E."/>
            <person name="Ciuffetti L."/>
            <person name="Hamelin R.C."/>
            <person name="Kema G.H.J."/>
            <person name="Lawrence C."/>
            <person name="Scott J.A."/>
            <person name="Spatafora J.W."/>
            <person name="Turgeon B.G."/>
            <person name="de Wit P.J.G.M."/>
            <person name="Zhong S."/>
            <person name="Goodwin S.B."/>
            <person name="Grigoriev I.V."/>
        </authorList>
    </citation>
    <scope>NUCLEOTIDE SEQUENCE [LARGE SCALE GENOMIC DNA]</scope>
    <source>
        <strain evidence="3">NZE10 / CBS 128990</strain>
    </source>
</reference>
<reference evidence="3" key="1">
    <citation type="journal article" date="2012" name="PLoS Genet.">
        <title>The genomes of the fungal plant pathogens Cladosporium fulvum and Dothistroma septosporum reveal adaptation to different hosts and lifestyles but also signatures of common ancestry.</title>
        <authorList>
            <person name="de Wit P.J.G.M."/>
            <person name="van der Burgt A."/>
            <person name="Oekmen B."/>
            <person name="Stergiopoulos I."/>
            <person name="Abd-Elsalam K.A."/>
            <person name="Aerts A.L."/>
            <person name="Bahkali A.H."/>
            <person name="Beenen H.G."/>
            <person name="Chettri P."/>
            <person name="Cox M.P."/>
            <person name="Datema E."/>
            <person name="de Vries R.P."/>
            <person name="Dhillon B."/>
            <person name="Ganley A.R."/>
            <person name="Griffiths S.A."/>
            <person name="Guo Y."/>
            <person name="Hamelin R.C."/>
            <person name="Henrissat B."/>
            <person name="Kabir M.S."/>
            <person name="Jashni M.K."/>
            <person name="Kema G."/>
            <person name="Klaubauf S."/>
            <person name="Lapidus A."/>
            <person name="Levasseur A."/>
            <person name="Lindquist E."/>
            <person name="Mehrabi R."/>
            <person name="Ohm R.A."/>
            <person name="Owen T.J."/>
            <person name="Salamov A."/>
            <person name="Schwelm A."/>
            <person name="Schijlen E."/>
            <person name="Sun H."/>
            <person name="van den Burg H.A."/>
            <person name="van Ham R.C.H.J."/>
            <person name="Zhang S."/>
            <person name="Goodwin S.B."/>
            <person name="Grigoriev I.V."/>
            <person name="Collemare J."/>
            <person name="Bradshaw R.E."/>
        </authorList>
    </citation>
    <scope>NUCLEOTIDE SEQUENCE [LARGE SCALE GENOMIC DNA]</scope>
    <source>
        <strain evidence="3">NZE10 / CBS 128990</strain>
    </source>
</reference>
<evidence type="ECO:0000313" key="3">
    <source>
        <dbReference type="Proteomes" id="UP000016933"/>
    </source>
</evidence>
<evidence type="ECO:0000256" key="1">
    <source>
        <dbReference type="SAM" id="MobiDB-lite"/>
    </source>
</evidence>
<sequence length="235" mass="25993">MINGIAPPPRCIQNAARRKERLSGTVTQVATTAQETPSRRPEVTPAAKKILVSLPKEREELSREVKALRTAQVAIEDTWTKQIALLEDALSKYSVEGIDSPTEECRKCGSTESVGLRDIPNGRLLLCHGCGWQMARQGKEAVQQRDWALIEANRGLRAKNIALCTKVAALKKRLATVEKAVVGWGVPQHDSGYEEKEPRGPDGRLMSNVSCLYTAPFQGFWPQSVSTTPTMWQDQ</sequence>
<name>N1PQM5_DOTSN</name>
<dbReference type="HOGENOM" id="CLU_1180190_0_0_1"/>